<dbReference type="AlphaFoldDB" id="A0A5N6V109"/>
<dbReference type="InterPro" id="IPR027417">
    <property type="entry name" value="P-loop_NTPase"/>
</dbReference>
<dbReference type="Pfam" id="PF17784">
    <property type="entry name" value="Sulfotransfer_4"/>
    <property type="match status" value="1"/>
</dbReference>
<keyword evidence="2" id="KW-1185">Reference proteome</keyword>
<dbReference type="OrthoDB" id="408152at2759"/>
<evidence type="ECO:0000313" key="1">
    <source>
        <dbReference type="EMBL" id="KAE8164615.1"/>
    </source>
</evidence>
<organism evidence="1 2">
    <name type="scientific">Aspergillus tamarii</name>
    <dbReference type="NCBI Taxonomy" id="41984"/>
    <lineage>
        <taxon>Eukaryota</taxon>
        <taxon>Fungi</taxon>
        <taxon>Dikarya</taxon>
        <taxon>Ascomycota</taxon>
        <taxon>Pezizomycotina</taxon>
        <taxon>Eurotiomycetes</taxon>
        <taxon>Eurotiomycetidae</taxon>
        <taxon>Eurotiales</taxon>
        <taxon>Aspergillaceae</taxon>
        <taxon>Aspergillus</taxon>
        <taxon>Aspergillus subgen. Circumdati</taxon>
    </lineage>
</organism>
<dbReference type="Proteomes" id="UP000326950">
    <property type="component" value="Unassembled WGS sequence"/>
</dbReference>
<evidence type="ECO:0000313" key="2">
    <source>
        <dbReference type="Proteomes" id="UP000326950"/>
    </source>
</evidence>
<dbReference type="EMBL" id="ML738607">
    <property type="protein sequence ID" value="KAE8164615.1"/>
    <property type="molecule type" value="Genomic_DNA"/>
</dbReference>
<sequence length="243" mass="28922">MARLIDNEPNTRVKPMKILCMGMARTGTNCDHCPRSPQTGLQPLSWLRMFQEPPRDFNPWIEAMEYNFFNTKGTPRYGPEKFDRLMGSFDACLDVPTCLFWEDLVEAYPNAKVILTTRDPDSWLKSANATVFKFMQTPFFRFWHYMDSTALGPLFRKSEMVWKIFWNNNYDEAVLKQAYLDRNERIRQTVSKDRLLEFETRKDGWDKVCQFLDLPVPDEPWPRTYPTEAFQTHMDHMDREMNN</sequence>
<protein>
    <submittedName>
        <fullName evidence="1">P-loop containing nucleoside triphosphate hydrolase protein</fullName>
    </submittedName>
</protein>
<name>A0A5N6V109_ASPTM</name>
<keyword evidence="1" id="KW-0378">Hydrolase</keyword>
<proteinExistence type="predicted"/>
<reference evidence="1 2" key="1">
    <citation type="submission" date="2019-04" db="EMBL/GenBank/DDBJ databases">
        <title>Friends and foes A comparative genomics study of 23 Aspergillus species from section Flavi.</title>
        <authorList>
            <consortium name="DOE Joint Genome Institute"/>
            <person name="Kjaerbolling I."/>
            <person name="Vesth T."/>
            <person name="Frisvad J.C."/>
            <person name="Nybo J.L."/>
            <person name="Theobald S."/>
            <person name="Kildgaard S."/>
            <person name="Isbrandt T."/>
            <person name="Kuo A."/>
            <person name="Sato A."/>
            <person name="Lyhne E.K."/>
            <person name="Kogle M.E."/>
            <person name="Wiebenga A."/>
            <person name="Kun R.S."/>
            <person name="Lubbers R.J."/>
            <person name="Makela M.R."/>
            <person name="Barry K."/>
            <person name="Chovatia M."/>
            <person name="Clum A."/>
            <person name="Daum C."/>
            <person name="Haridas S."/>
            <person name="He G."/>
            <person name="LaButti K."/>
            <person name="Lipzen A."/>
            <person name="Mondo S."/>
            <person name="Riley R."/>
            <person name="Salamov A."/>
            <person name="Simmons B.A."/>
            <person name="Magnuson J.K."/>
            <person name="Henrissat B."/>
            <person name="Mortensen U.H."/>
            <person name="Larsen T.O."/>
            <person name="Devries R.P."/>
            <person name="Grigoriev I.V."/>
            <person name="Machida M."/>
            <person name="Baker S.E."/>
            <person name="Andersen M.R."/>
        </authorList>
    </citation>
    <scope>NUCLEOTIDE SEQUENCE [LARGE SCALE GENOMIC DNA]</scope>
    <source>
        <strain evidence="1 2">CBS 117626</strain>
    </source>
</reference>
<dbReference type="Gene3D" id="3.40.50.300">
    <property type="entry name" value="P-loop containing nucleotide triphosphate hydrolases"/>
    <property type="match status" value="1"/>
</dbReference>
<dbReference type="GO" id="GO:0016787">
    <property type="term" value="F:hydrolase activity"/>
    <property type="evidence" value="ECO:0007669"/>
    <property type="project" value="UniProtKB-KW"/>
</dbReference>
<dbReference type="SUPFAM" id="SSF52540">
    <property type="entry name" value="P-loop containing nucleoside triphosphate hydrolases"/>
    <property type="match status" value="1"/>
</dbReference>
<dbReference type="InterPro" id="IPR040632">
    <property type="entry name" value="Sulfotransfer_4"/>
</dbReference>
<accession>A0A5N6V109</accession>
<dbReference type="PANTHER" id="PTHR36978">
    <property type="entry name" value="P-LOOP CONTAINING NUCLEOTIDE TRIPHOSPHATE HYDROLASE"/>
    <property type="match status" value="1"/>
</dbReference>
<dbReference type="PANTHER" id="PTHR36978:SF4">
    <property type="entry name" value="P-LOOP CONTAINING NUCLEOSIDE TRIPHOSPHATE HYDROLASE PROTEIN"/>
    <property type="match status" value="1"/>
</dbReference>
<gene>
    <name evidence="1" type="ORF">BDV40DRAFT_310807</name>
</gene>